<sequence length="64" mass="7534">MNGGVARCNIGLLQMRKRIKQNLATHGLKPQKRRDKSLARGNEHLAEQIRKILRKHYANKYRVR</sequence>
<comment type="caution">
    <text evidence="2">The sequence shown here is derived from an EMBL/GenBank/DDBJ whole genome shotgun (WGS) entry which is preliminary data.</text>
</comment>
<gene>
    <name evidence="2" type="ORF">G6N73_27670</name>
</gene>
<keyword evidence="3" id="KW-1185">Reference proteome</keyword>
<dbReference type="EMBL" id="JAAKZF010000068">
    <property type="protein sequence ID" value="NGO54849.1"/>
    <property type="molecule type" value="Genomic_DNA"/>
</dbReference>
<evidence type="ECO:0000256" key="1">
    <source>
        <dbReference type="SAM" id="MobiDB-lite"/>
    </source>
</evidence>
<accession>A0A6G4WJR7</accession>
<name>A0A6G4WJR7_9HYPH</name>
<dbReference type="AlphaFoldDB" id="A0A6G4WJR7"/>
<dbReference type="RefSeq" id="WP_165033182.1">
    <property type="nucleotide sequence ID" value="NZ_JAAKZF010000068.1"/>
</dbReference>
<protein>
    <submittedName>
        <fullName evidence="2">Uncharacterized protein</fullName>
    </submittedName>
</protein>
<organism evidence="2 3">
    <name type="scientific">Allomesorhizobium camelthorni</name>
    <dbReference type="NCBI Taxonomy" id="475069"/>
    <lineage>
        <taxon>Bacteria</taxon>
        <taxon>Pseudomonadati</taxon>
        <taxon>Pseudomonadota</taxon>
        <taxon>Alphaproteobacteria</taxon>
        <taxon>Hyphomicrobiales</taxon>
        <taxon>Phyllobacteriaceae</taxon>
        <taxon>Allomesorhizobium</taxon>
    </lineage>
</organism>
<dbReference type="Proteomes" id="UP001642900">
    <property type="component" value="Unassembled WGS sequence"/>
</dbReference>
<proteinExistence type="predicted"/>
<feature type="region of interest" description="Disordered" evidence="1">
    <location>
        <begin position="23"/>
        <end position="42"/>
    </location>
</feature>
<evidence type="ECO:0000313" key="3">
    <source>
        <dbReference type="Proteomes" id="UP001642900"/>
    </source>
</evidence>
<reference evidence="2 3" key="1">
    <citation type="submission" date="2020-02" db="EMBL/GenBank/DDBJ databases">
        <title>Genome sequence of strain CCNWXJ40-4.</title>
        <authorList>
            <person name="Gao J."/>
            <person name="Sun J."/>
        </authorList>
    </citation>
    <scope>NUCLEOTIDE SEQUENCE [LARGE SCALE GENOMIC DNA]</scope>
    <source>
        <strain evidence="2 3">CCNWXJ 40-4</strain>
    </source>
</reference>
<evidence type="ECO:0000313" key="2">
    <source>
        <dbReference type="EMBL" id="NGO54849.1"/>
    </source>
</evidence>